<name>A0ABP9VI60_9DEIO</name>
<sequence length="216" mass="24603">MELSGTENKNNKYFFPLPWQSLIPDQGAVIAPIMNQSVTPMPFRDLAQLVKDLYQNDDKTKLYALNSYPYYFQSVMRLASLKAHTLPKRKDVLDSPPGVWLFEEYKRLLPPTSLPFQEQMGYTTFFQAFNTMRSTFLPEPSAAKFLRPMLYYATGNLQDVTGSVVILPQPMRLPTFTAGLPFVGPQGGWDWKSVPEGYAIPRVTGNPLFDYDSVVR</sequence>
<organism evidence="1 2">
    <name type="scientific">Deinococcus xinjiangensis</name>
    <dbReference type="NCBI Taxonomy" id="457454"/>
    <lineage>
        <taxon>Bacteria</taxon>
        <taxon>Thermotogati</taxon>
        <taxon>Deinococcota</taxon>
        <taxon>Deinococci</taxon>
        <taxon>Deinococcales</taxon>
        <taxon>Deinococcaceae</taxon>
        <taxon>Deinococcus</taxon>
    </lineage>
</organism>
<reference evidence="1 2" key="1">
    <citation type="submission" date="2024-02" db="EMBL/GenBank/DDBJ databases">
        <title>Deinococcus xinjiangensis NBRC 107630.</title>
        <authorList>
            <person name="Ichikawa N."/>
            <person name="Katano-Makiyama Y."/>
            <person name="Hidaka K."/>
        </authorList>
    </citation>
    <scope>NUCLEOTIDE SEQUENCE [LARGE SCALE GENOMIC DNA]</scope>
    <source>
        <strain evidence="1 2">NBRC 107630</strain>
    </source>
</reference>
<comment type="caution">
    <text evidence="1">The sequence shown here is derived from an EMBL/GenBank/DDBJ whole genome shotgun (WGS) entry which is preliminary data.</text>
</comment>
<accession>A0ABP9VI60</accession>
<gene>
    <name evidence="1" type="ORF">Dxin01_04019</name>
</gene>
<dbReference type="EMBL" id="BAABRN010000100">
    <property type="protein sequence ID" value="GAA5504250.1"/>
    <property type="molecule type" value="Genomic_DNA"/>
</dbReference>
<protein>
    <submittedName>
        <fullName evidence="1">Uncharacterized protein</fullName>
    </submittedName>
</protein>
<proteinExistence type="predicted"/>
<evidence type="ECO:0000313" key="2">
    <source>
        <dbReference type="Proteomes" id="UP001458946"/>
    </source>
</evidence>
<dbReference type="Proteomes" id="UP001458946">
    <property type="component" value="Unassembled WGS sequence"/>
</dbReference>
<evidence type="ECO:0000313" key="1">
    <source>
        <dbReference type="EMBL" id="GAA5504250.1"/>
    </source>
</evidence>
<keyword evidence="2" id="KW-1185">Reference proteome</keyword>